<dbReference type="InterPro" id="IPR000515">
    <property type="entry name" value="MetI-like"/>
</dbReference>
<comment type="subcellular location">
    <subcellularLocation>
        <location evidence="1">Cell inner membrane</location>
        <topology evidence="1">Multi-pass membrane protein</topology>
    </subcellularLocation>
    <subcellularLocation>
        <location evidence="9">Cell membrane</location>
        <topology evidence="9">Multi-pass membrane protein</topology>
    </subcellularLocation>
</comment>
<evidence type="ECO:0000256" key="2">
    <source>
        <dbReference type="ARBA" id="ARBA00010072"/>
    </source>
</evidence>
<evidence type="ECO:0000256" key="4">
    <source>
        <dbReference type="ARBA" id="ARBA00022475"/>
    </source>
</evidence>
<dbReference type="GO" id="GO:0022857">
    <property type="term" value="F:transmembrane transporter activity"/>
    <property type="evidence" value="ECO:0007669"/>
    <property type="project" value="InterPro"/>
</dbReference>
<dbReference type="Gene3D" id="1.10.3720.10">
    <property type="entry name" value="MetI-like"/>
    <property type="match status" value="1"/>
</dbReference>
<feature type="transmembrane region" description="Helical" evidence="9">
    <location>
        <begin position="7"/>
        <end position="33"/>
    </location>
</feature>
<feature type="transmembrane region" description="Helical" evidence="9">
    <location>
        <begin position="53"/>
        <end position="70"/>
    </location>
</feature>
<sequence>MSYIERFLGGIGVSIQLTLLSFAIAIVLGLLLAIMRVSPWPPFRWFASSYVELMRMMPLLALLLLFTFGLPKLGFMYSLFTSTVLVLGLYSAAWICEVVRAGINTVPIGQVEAARSIGMRFDQILGEVVLPQAVQSVIAPLGNLFIIQIKASAIGAAIGVADITYTAQKINFDTALAVPTFLGAMAAYFLLTLPAGLFFRFLEQKMAVVR</sequence>
<dbReference type="InterPro" id="IPR035906">
    <property type="entry name" value="MetI-like_sf"/>
</dbReference>
<dbReference type="EMBL" id="CP029693">
    <property type="protein sequence ID" value="AWY39665.1"/>
    <property type="molecule type" value="Genomic_DNA"/>
</dbReference>
<keyword evidence="5 9" id="KW-0812">Transmembrane</keyword>
<dbReference type="GO" id="GO:0043190">
    <property type="term" value="C:ATP-binding cassette (ABC) transporter complex"/>
    <property type="evidence" value="ECO:0007669"/>
    <property type="project" value="InterPro"/>
</dbReference>
<keyword evidence="4" id="KW-1003">Cell membrane</keyword>
<evidence type="ECO:0000256" key="8">
    <source>
        <dbReference type="ARBA" id="ARBA00023136"/>
    </source>
</evidence>
<accession>A0A2Z4RFZ7</accession>
<comment type="similarity">
    <text evidence="2">Belongs to the binding-protein-dependent transport system permease family. HisMQ subfamily.</text>
</comment>
<evidence type="ECO:0000256" key="9">
    <source>
        <dbReference type="RuleBase" id="RU363032"/>
    </source>
</evidence>
<dbReference type="GO" id="GO:0006865">
    <property type="term" value="P:amino acid transport"/>
    <property type="evidence" value="ECO:0007669"/>
    <property type="project" value="UniProtKB-KW"/>
</dbReference>
<dbReference type="PROSITE" id="PS50928">
    <property type="entry name" value="ABC_TM1"/>
    <property type="match status" value="1"/>
</dbReference>
<evidence type="ECO:0000256" key="6">
    <source>
        <dbReference type="ARBA" id="ARBA00022970"/>
    </source>
</evidence>
<dbReference type="PANTHER" id="PTHR30614">
    <property type="entry name" value="MEMBRANE COMPONENT OF AMINO ACID ABC TRANSPORTER"/>
    <property type="match status" value="1"/>
</dbReference>
<dbReference type="OrthoDB" id="9809799at2"/>
<dbReference type="CDD" id="cd06261">
    <property type="entry name" value="TM_PBP2"/>
    <property type="match status" value="1"/>
</dbReference>
<evidence type="ECO:0000256" key="3">
    <source>
        <dbReference type="ARBA" id="ARBA00022448"/>
    </source>
</evidence>
<dbReference type="Proteomes" id="UP000250299">
    <property type="component" value="Chromosome"/>
</dbReference>
<gene>
    <name evidence="11" type="ORF">DKY63_07025</name>
</gene>
<keyword evidence="7 9" id="KW-1133">Transmembrane helix</keyword>
<evidence type="ECO:0000256" key="5">
    <source>
        <dbReference type="ARBA" id="ARBA00022692"/>
    </source>
</evidence>
<evidence type="ECO:0000313" key="12">
    <source>
        <dbReference type="Proteomes" id="UP000250299"/>
    </source>
</evidence>
<reference evidence="11 12" key="1">
    <citation type="submission" date="2018-05" db="EMBL/GenBank/DDBJ databases">
        <title>Whole genome sequence of Pseudomonas putida JBC17.</title>
        <authorList>
            <person name="Lee Y.H."/>
            <person name="David K."/>
        </authorList>
    </citation>
    <scope>NUCLEOTIDE SEQUENCE [LARGE SCALE GENOMIC DNA]</scope>
    <source>
        <strain evidence="11 12">JBC17</strain>
    </source>
</reference>
<feature type="domain" description="ABC transmembrane type-1" evidence="10">
    <location>
        <begin position="11"/>
        <end position="203"/>
    </location>
</feature>
<dbReference type="RefSeq" id="WP_110963437.1">
    <property type="nucleotide sequence ID" value="NZ_CP029693.1"/>
</dbReference>
<dbReference type="SUPFAM" id="SSF161098">
    <property type="entry name" value="MetI-like"/>
    <property type="match status" value="1"/>
</dbReference>
<dbReference type="InterPro" id="IPR043429">
    <property type="entry name" value="ArtM/GltK/GlnP/TcyL/YhdX-like"/>
</dbReference>
<evidence type="ECO:0000256" key="1">
    <source>
        <dbReference type="ARBA" id="ARBA00004429"/>
    </source>
</evidence>
<dbReference type="PANTHER" id="PTHR30614:SF37">
    <property type="entry name" value="AMINO-ACID ABC TRANSPORTER PERMEASE PROTEIN YHDX-RELATED"/>
    <property type="match status" value="1"/>
</dbReference>
<organism evidence="11 12">
    <name type="scientific">Pseudomonas putida</name>
    <name type="common">Arthrobacter siderocapsulatus</name>
    <dbReference type="NCBI Taxonomy" id="303"/>
    <lineage>
        <taxon>Bacteria</taxon>
        <taxon>Pseudomonadati</taxon>
        <taxon>Pseudomonadota</taxon>
        <taxon>Gammaproteobacteria</taxon>
        <taxon>Pseudomonadales</taxon>
        <taxon>Pseudomonadaceae</taxon>
        <taxon>Pseudomonas</taxon>
    </lineage>
</organism>
<keyword evidence="8 9" id="KW-0472">Membrane</keyword>
<evidence type="ECO:0000256" key="7">
    <source>
        <dbReference type="ARBA" id="ARBA00022989"/>
    </source>
</evidence>
<keyword evidence="6" id="KW-0029">Amino-acid transport</keyword>
<keyword evidence="3 9" id="KW-0813">Transport</keyword>
<dbReference type="AlphaFoldDB" id="A0A2Z4RFZ7"/>
<evidence type="ECO:0000259" key="10">
    <source>
        <dbReference type="PROSITE" id="PS50928"/>
    </source>
</evidence>
<proteinExistence type="inferred from homology"/>
<dbReference type="NCBIfam" id="TIGR01726">
    <property type="entry name" value="HEQRo_perm_3TM"/>
    <property type="match status" value="1"/>
</dbReference>
<dbReference type="Pfam" id="PF00528">
    <property type="entry name" value="BPD_transp_1"/>
    <property type="match status" value="1"/>
</dbReference>
<protein>
    <submittedName>
        <fullName evidence="11">ABC transporter permease subunit</fullName>
    </submittedName>
</protein>
<dbReference type="InterPro" id="IPR010065">
    <property type="entry name" value="AA_ABC_transptr_permease_3TM"/>
</dbReference>
<evidence type="ECO:0000313" key="11">
    <source>
        <dbReference type="EMBL" id="AWY39665.1"/>
    </source>
</evidence>
<feature type="transmembrane region" description="Helical" evidence="9">
    <location>
        <begin position="181"/>
        <end position="202"/>
    </location>
</feature>
<name>A0A2Z4RFZ7_PSEPU</name>
<feature type="transmembrane region" description="Helical" evidence="9">
    <location>
        <begin position="77"/>
        <end position="95"/>
    </location>
</feature>